<dbReference type="AlphaFoldDB" id="A0A8J6F9R8"/>
<comment type="caution">
    <text evidence="1">The sequence shown here is derived from an EMBL/GenBank/DDBJ whole genome shotgun (WGS) entry which is preliminary data.</text>
</comment>
<name>A0A8J6F9R8_ELECQ</name>
<evidence type="ECO:0000313" key="1">
    <source>
        <dbReference type="EMBL" id="KAG9483115.1"/>
    </source>
</evidence>
<accession>A0A8J6F9R8</accession>
<protein>
    <submittedName>
        <fullName evidence="1">Uncharacterized protein</fullName>
    </submittedName>
</protein>
<dbReference type="EMBL" id="WNTK01000005">
    <property type="protein sequence ID" value="KAG9483115.1"/>
    <property type="molecule type" value="Genomic_DNA"/>
</dbReference>
<reference evidence="1" key="1">
    <citation type="thesis" date="2020" institute="ProQuest LLC" country="789 East Eisenhower Parkway, Ann Arbor, MI, USA">
        <title>Comparative Genomics and Chromosome Evolution.</title>
        <authorList>
            <person name="Mudd A.B."/>
        </authorList>
    </citation>
    <scope>NUCLEOTIDE SEQUENCE</scope>
    <source>
        <strain evidence="1">HN-11 Male</strain>
        <tissue evidence="1">Kidney and liver</tissue>
    </source>
</reference>
<proteinExistence type="predicted"/>
<dbReference type="Proteomes" id="UP000770717">
    <property type="component" value="Unassembled WGS sequence"/>
</dbReference>
<sequence length="86" mass="9751">MPVTKLVTVESLGMVYEWGPFFGLHQFTRLRTTIVARPSLSFLDQLILWSMKSTGHQKVVQRVRNPENSILTFSTTLLPYSAIPAT</sequence>
<organism evidence="1 2">
    <name type="scientific">Eleutherodactylus coqui</name>
    <name type="common">Puerto Rican coqui</name>
    <dbReference type="NCBI Taxonomy" id="57060"/>
    <lineage>
        <taxon>Eukaryota</taxon>
        <taxon>Metazoa</taxon>
        <taxon>Chordata</taxon>
        <taxon>Craniata</taxon>
        <taxon>Vertebrata</taxon>
        <taxon>Euteleostomi</taxon>
        <taxon>Amphibia</taxon>
        <taxon>Batrachia</taxon>
        <taxon>Anura</taxon>
        <taxon>Neobatrachia</taxon>
        <taxon>Hyloidea</taxon>
        <taxon>Eleutherodactylidae</taxon>
        <taxon>Eleutherodactylinae</taxon>
        <taxon>Eleutherodactylus</taxon>
        <taxon>Eleutherodactylus</taxon>
    </lineage>
</organism>
<evidence type="ECO:0000313" key="2">
    <source>
        <dbReference type="Proteomes" id="UP000770717"/>
    </source>
</evidence>
<keyword evidence="2" id="KW-1185">Reference proteome</keyword>
<gene>
    <name evidence="1" type="ORF">GDO78_009193</name>
</gene>